<feature type="transmembrane region" description="Helical" evidence="2">
    <location>
        <begin position="243"/>
        <end position="265"/>
    </location>
</feature>
<dbReference type="CDD" id="cd05827">
    <property type="entry name" value="Sortase_C"/>
    <property type="match status" value="1"/>
</dbReference>
<accession>A0ABW9H115</accession>
<dbReference type="InterPro" id="IPR042002">
    <property type="entry name" value="Sortase_C"/>
</dbReference>
<protein>
    <submittedName>
        <fullName evidence="3">Class C sortase</fullName>
    </submittedName>
</protein>
<keyword evidence="4" id="KW-1185">Reference proteome</keyword>
<organism evidence="3 4">
    <name type="scientific">Peptococcus simiae</name>
    <dbReference type="NCBI Taxonomy" id="1643805"/>
    <lineage>
        <taxon>Bacteria</taxon>
        <taxon>Bacillati</taxon>
        <taxon>Bacillota</taxon>
        <taxon>Clostridia</taxon>
        <taxon>Eubacteriales</taxon>
        <taxon>Peptococcaceae</taxon>
        <taxon>Peptococcus</taxon>
    </lineage>
</organism>
<evidence type="ECO:0000256" key="2">
    <source>
        <dbReference type="SAM" id="Phobius"/>
    </source>
</evidence>
<dbReference type="Pfam" id="PF04203">
    <property type="entry name" value="Sortase"/>
    <property type="match status" value="1"/>
</dbReference>
<dbReference type="InterPro" id="IPR023365">
    <property type="entry name" value="Sortase_dom-sf"/>
</dbReference>
<proteinExistence type="predicted"/>
<keyword evidence="2" id="KW-0812">Transmembrane</keyword>
<dbReference type="RefSeq" id="WP_408977677.1">
    <property type="nucleotide sequence ID" value="NZ_JBJUVG010000009.1"/>
</dbReference>
<evidence type="ECO:0000313" key="4">
    <source>
        <dbReference type="Proteomes" id="UP001631949"/>
    </source>
</evidence>
<dbReference type="NCBIfam" id="TIGR01076">
    <property type="entry name" value="sortase_fam"/>
    <property type="match status" value="1"/>
</dbReference>
<dbReference type="NCBIfam" id="NF033745">
    <property type="entry name" value="class_C_sortase"/>
    <property type="match status" value="1"/>
</dbReference>
<dbReference type="InterPro" id="IPR005754">
    <property type="entry name" value="Sortase"/>
</dbReference>
<gene>
    <name evidence="3" type="ORF">ACKQTC_06760</name>
</gene>
<evidence type="ECO:0000256" key="1">
    <source>
        <dbReference type="ARBA" id="ARBA00022801"/>
    </source>
</evidence>
<keyword evidence="2" id="KW-1133">Transmembrane helix</keyword>
<name>A0ABW9H115_9FIRM</name>
<dbReference type="Gene3D" id="2.40.260.10">
    <property type="entry name" value="Sortase"/>
    <property type="match status" value="1"/>
</dbReference>
<dbReference type="SUPFAM" id="SSF63817">
    <property type="entry name" value="Sortase"/>
    <property type="match status" value="1"/>
</dbReference>
<evidence type="ECO:0000313" key="3">
    <source>
        <dbReference type="EMBL" id="MFM9414063.1"/>
    </source>
</evidence>
<dbReference type="EMBL" id="JBJUVG010000009">
    <property type="protein sequence ID" value="MFM9414063.1"/>
    <property type="molecule type" value="Genomic_DNA"/>
</dbReference>
<comment type="caution">
    <text evidence="3">The sequence shown here is derived from an EMBL/GenBank/DDBJ whole genome shotgun (WGS) entry which is preliminary data.</text>
</comment>
<dbReference type="Proteomes" id="UP001631949">
    <property type="component" value="Unassembled WGS sequence"/>
</dbReference>
<keyword evidence="1" id="KW-0378">Hydrolase</keyword>
<reference evidence="3 4" key="1">
    <citation type="journal article" date="2016" name="Int. J. Syst. Evol. Microbiol.">
        <title>Peptococcus simiae sp. nov., isolated from rhesus macaque faeces and emended description of the genus Peptococcus.</title>
        <authorList>
            <person name="Shkoporov A.N."/>
            <person name="Efimov B.A."/>
            <person name="Kondova I."/>
            <person name="Ouwerling B."/>
            <person name="Chaplin A.V."/>
            <person name="Shcherbakova V.A."/>
            <person name="Langermans J.A.M."/>
        </authorList>
    </citation>
    <scope>NUCLEOTIDE SEQUENCE [LARGE SCALE GENOMIC DNA]</scope>
    <source>
        <strain evidence="3 4">M108</strain>
    </source>
</reference>
<keyword evidence="2" id="KW-0472">Membrane</keyword>
<sequence length="291" mass="31887">MQREKTALLSLLLMLLGLLILCYPVLGSFVNGFTQSRAIVHYSEKVEALSPEEREALLRGAQAYNLALQNNPAAFYQPDLIPGYEDILNPGADGLMAYVTIPAIRVKLPIYHGVSEPVLQVGAGHLSGTAFPIGGPGNHAVISGHSGLPTARLFTDLPKLTKGDSFTVHVLDQAYKYKIISIQKVTPEQTESLRPVPGRDLCTLFTCTPYGINTHRLLVTGERAPDNRPADLPHKAGLHWPPWLTGYLKIAAALIAFAVNIRLIIKHALLYRRAKKAAQDQKKGDCSEKRE</sequence>